<dbReference type="OrthoDB" id="18894at2759"/>
<dbReference type="EMBL" id="DS995905">
    <property type="protein sequence ID" value="EEA19359.1"/>
    <property type="molecule type" value="Genomic_DNA"/>
</dbReference>
<feature type="transmembrane region" description="Helical" evidence="9">
    <location>
        <begin position="112"/>
        <end position="137"/>
    </location>
</feature>
<proteinExistence type="inferred from homology"/>
<dbReference type="VEuPathDB" id="FungiDB:PMAA_001540"/>
<dbReference type="PANTHER" id="PTHR11132">
    <property type="entry name" value="SOLUTE CARRIER FAMILY 35"/>
    <property type="match status" value="1"/>
</dbReference>
<feature type="domain" description="Sugar phosphate transporter" evidence="10">
    <location>
        <begin position="82"/>
        <end position="398"/>
    </location>
</feature>
<keyword evidence="8 9" id="KW-0472">Membrane</keyword>
<dbReference type="SUPFAM" id="SSF103481">
    <property type="entry name" value="Multidrug resistance efflux transporter EmrE"/>
    <property type="match status" value="1"/>
</dbReference>
<evidence type="ECO:0000256" key="1">
    <source>
        <dbReference type="ARBA" id="ARBA00003420"/>
    </source>
</evidence>
<gene>
    <name evidence="11" type="ORF">PMAA_001540</name>
</gene>
<reference evidence="12" key="1">
    <citation type="journal article" date="2015" name="Genome Announc.">
        <title>Genome sequence of the AIDS-associated pathogen Penicillium marneffei (ATCC18224) and its near taxonomic relative Talaromyces stipitatus (ATCC10500).</title>
        <authorList>
            <person name="Nierman W.C."/>
            <person name="Fedorova-Abrams N.D."/>
            <person name="Andrianopoulos A."/>
        </authorList>
    </citation>
    <scope>NUCLEOTIDE SEQUENCE [LARGE SCALE GENOMIC DNA]</scope>
    <source>
        <strain evidence="12">ATCC 18224 / CBS 334.59 / QM 7333</strain>
    </source>
</reference>
<comment type="function">
    <text evidence="1">Involved in the import of GDP-mannose from the cytoplasm into the Golgi lumen.</text>
</comment>
<comment type="subcellular location">
    <subcellularLocation>
        <location evidence="2">Endoplasmic reticulum membrane</location>
        <topology evidence="2">Multi-pass membrane protein</topology>
    </subcellularLocation>
</comment>
<protein>
    <recommendedName>
        <fullName evidence="10">Sugar phosphate transporter domain-containing protein</fullName>
    </recommendedName>
</protein>
<feature type="transmembrane region" description="Helical" evidence="9">
    <location>
        <begin position="285"/>
        <end position="303"/>
    </location>
</feature>
<dbReference type="Proteomes" id="UP000001294">
    <property type="component" value="Unassembled WGS sequence"/>
</dbReference>
<evidence type="ECO:0000256" key="5">
    <source>
        <dbReference type="ARBA" id="ARBA00022692"/>
    </source>
</evidence>
<dbReference type="Pfam" id="PF03151">
    <property type="entry name" value="TPT"/>
    <property type="match status" value="1"/>
</dbReference>
<dbReference type="AlphaFoldDB" id="B6QSK6"/>
<comment type="subunit">
    <text evidence="4">Homooligomer.</text>
</comment>
<keyword evidence="5 9" id="KW-0812">Transmembrane</keyword>
<feature type="transmembrane region" description="Helical" evidence="9">
    <location>
        <begin position="167"/>
        <end position="185"/>
    </location>
</feature>
<dbReference type="GO" id="GO:0005789">
    <property type="term" value="C:endoplasmic reticulum membrane"/>
    <property type="evidence" value="ECO:0007669"/>
    <property type="project" value="UniProtKB-SubCell"/>
</dbReference>
<feature type="transmembrane region" description="Helical" evidence="9">
    <location>
        <begin position="225"/>
        <end position="242"/>
    </location>
</feature>
<dbReference type="InterPro" id="IPR037185">
    <property type="entry name" value="EmrE-like"/>
</dbReference>
<organism evidence="11 12">
    <name type="scientific">Talaromyces marneffei (strain ATCC 18224 / CBS 334.59 / QM 7333)</name>
    <name type="common">Penicillium marneffei</name>
    <dbReference type="NCBI Taxonomy" id="441960"/>
    <lineage>
        <taxon>Eukaryota</taxon>
        <taxon>Fungi</taxon>
        <taxon>Dikarya</taxon>
        <taxon>Ascomycota</taxon>
        <taxon>Pezizomycotina</taxon>
        <taxon>Eurotiomycetes</taxon>
        <taxon>Eurotiomycetidae</taxon>
        <taxon>Eurotiales</taxon>
        <taxon>Trichocomaceae</taxon>
        <taxon>Talaromyces</taxon>
        <taxon>Talaromyces sect. Talaromyces</taxon>
    </lineage>
</organism>
<evidence type="ECO:0000256" key="3">
    <source>
        <dbReference type="ARBA" id="ARBA00010425"/>
    </source>
</evidence>
<keyword evidence="7 9" id="KW-1133">Transmembrane helix</keyword>
<comment type="similarity">
    <text evidence="3">Belongs to the TPT transporter family. SLC35D subfamily.</text>
</comment>
<dbReference type="HOGENOM" id="CLU_022332_1_1_1"/>
<keyword evidence="6" id="KW-0256">Endoplasmic reticulum</keyword>
<dbReference type="PhylomeDB" id="B6QSK6"/>
<name>B6QSK6_TALMQ</name>
<evidence type="ECO:0000256" key="6">
    <source>
        <dbReference type="ARBA" id="ARBA00022824"/>
    </source>
</evidence>
<dbReference type="STRING" id="441960.B6QSK6"/>
<evidence type="ECO:0000256" key="7">
    <source>
        <dbReference type="ARBA" id="ARBA00022989"/>
    </source>
</evidence>
<feature type="transmembrane region" description="Helical" evidence="9">
    <location>
        <begin position="197"/>
        <end position="218"/>
    </location>
</feature>
<evidence type="ECO:0000256" key="8">
    <source>
        <dbReference type="ARBA" id="ARBA00023136"/>
    </source>
</evidence>
<evidence type="ECO:0000256" key="2">
    <source>
        <dbReference type="ARBA" id="ARBA00004477"/>
    </source>
</evidence>
<feature type="transmembrane region" description="Helical" evidence="9">
    <location>
        <begin position="248"/>
        <end position="273"/>
    </location>
</feature>
<feature type="transmembrane region" description="Helical" evidence="9">
    <location>
        <begin position="354"/>
        <end position="375"/>
    </location>
</feature>
<feature type="transmembrane region" description="Helical" evidence="9">
    <location>
        <begin position="323"/>
        <end position="342"/>
    </location>
</feature>
<evidence type="ECO:0000313" key="12">
    <source>
        <dbReference type="Proteomes" id="UP000001294"/>
    </source>
</evidence>
<evidence type="ECO:0000256" key="9">
    <source>
        <dbReference type="SAM" id="Phobius"/>
    </source>
</evidence>
<keyword evidence="12" id="KW-1185">Reference proteome</keyword>
<accession>B6QSK6</accession>
<feature type="transmembrane region" description="Helical" evidence="9">
    <location>
        <begin position="76"/>
        <end position="100"/>
    </location>
</feature>
<evidence type="ECO:0000256" key="4">
    <source>
        <dbReference type="ARBA" id="ARBA00011182"/>
    </source>
</evidence>
<evidence type="ECO:0000259" key="10">
    <source>
        <dbReference type="Pfam" id="PF03151"/>
    </source>
</evidence>
<sequence>MTIMTDIYEVSIFDSSDDDISLAAAEEVGLLSQYKQQKSPSSLSSPTTSHRRTSSIDQFVWYTKRTVRETLSDLDFIHNALSIALLAVLWHVFSLAISIYNKWMFSGDSISFPFPLFMTSLHQVVQFALSALFLYLIPSLRPQRMSLPPSAVLPGADPQRGMSLKRLYLIHLIPGGVATALDMGLGNMSLRFSSLTFMTACKSSTLVFILLFAFLFGLEKPSVRLALIIAVMTVGEVMMVLGEVTFSLPGFALVTGSAFFSGFRWALSQLLILKHPATSNPVSMLFHLSPVVFVTLIGISISVEDPQEIIDALYALSEACGSTSTAISLLLLPGCLAFCMVLSQFALLQRSSVVTLSVCGILKEVVIIGVAGVVFGDQLTSINICGVVAIMASVVAYNYMKITSSRRGVREKYDSEKYS</sequence>
<dbReference type="InterPro" id="IPR050186">
    <property type="entry name" value="TPT_transporter"/>
</dbReference>
<evidence type="ECO:0000313" key="11">
    <source>
        <dbReference type="EMBL" id="EEA19359.1"/>
    </source>
</evidence>
<dbReference type="InterPro" id="IPR004853">
    <property type="entry name" value="Sugar_P_trans_dom"/>
</dbReference>
<feature type="transmembrane region" description="Helical" evidence="9">
    <location>
        <begin position="381"/>
        <end position="400"/>
    </location>
</feature>